<gene>
    <name evidence="2" type="ORF">Pmani_018161</name>
</gene>
<name>A0AAE1PN20_9EUCA</name>
<evidence type="ECO:0000256" key="1">
    <source>
        <dbReference type="SAM" id="MobiDB-lite"/>
    </source>
</evidence>
<dbReference type="EMBL" id="JAWZYT010001652">
    <property type="protein sequence ID" value="KAK4310270.1"/>
    <property type="molecule type" value="Genomic_DNA"/>
</dbReference>
<protein>
    <submittedName>
        <fullName evidence="2">Uncharacterized protein</fullName>
    </submittedName>
</protein>
<feature type="compositionally biased region" description="Basic and acidic residues" evidence="1">
    <location>
        <begin position="20"/>
        <end position="64"/>
    </location>
</feature>
<feature type="region of interest" description="Disordered" evidence="1">
    <location>
        <begin position="18"/>
        <end position="96"/>
    </location>
</feature>
<feature type="compositionally biased region" description="Basic and acidic residues" evidence="1">
    <location>
        <begin position="75"/>
        <end position="96"/>
    </location>
</feature>
<dbReference type="Proteomes" id="UP001292094">
    <property type="component" value="Unassembled WGS sequence"/>
</dbReference>
<evidence type="ECO:0000313" key="3">
    <source>
        <dbReference type="Proteomes" id="UP001292094"/>
    </source>
</evidence>
<keyword evidence="3" id="KW-1185">Reference proteome</keyword>
<comment type="caution">
    <text evidence="2">The sequence shown here is derived from an EMBL/GenBank/DDBJ whole genome shotgun (WGS) entry which is preliminary data.</text>
</comment>
<sequence>MVRRVCVAGEDYNRQIGLSAHREGGKEGEREKEVEGGEKEVEGGEERGIRGGRGEEYGREEKGEGSGGINWGMGKEYKEGGDEREKEVREGKVGGR</sequence>
<proteinExistence type="predicted"/>
<organism evidence="2 3">
    <name type="scientific">Petrolisthes manimaculis</name>
    <dbReference type="NCBI Taxonomy" id="1843537"/>
    <lineage>
        <taxon>Eukaryota</taxon>
        <taxon>Metazoa</taxon>
        <taxon>Ecdysozoa</taxon>
        <taxon>Arthropoda</taxon>
        <taxon>Crustacea</taxon>
        <taxon>Multicrustacea</taxon>
        <taxon>Malacostraca</taxon>
        <taxon>Eumalacostraca</taxon>
        <taxon>Eucarida</taxon>
        <taxon>Decapoda</taxon>
        <taxon>Pleocyemata</taxon>
        <taxon>Anomura</taxon>
        <taxon>Galatheoidea</taxon>
        <taxon>Porcellanidae</taxon>
        <taxon>Petrolisthes</taxon>
    </lineage>
</organism>
<reference evidence="2" key="1">
    <citation type="submission" date="2023-11" db="EMBL/GenBank/DDBJ databases">
        <title>Genome assemblies of two species of porcelain crab, Petrolisthes cinctipes and Petrolisthes manimaculis (Anomura: Porcellanidae).</title>
        <authorList>
            <person name="Angst P."/>
        </authorList>
    </citation>
    <scope>NUCLEOTIDE SEQUENCE</scope>
    <source>
        <strain evidence="2">PB745_02</strain>
        <tissue evidence="2">Gill</tissue>
    </source>
</reference>
<evidence type="ECO:0000313" key="2">
    <source>
        <dbReference type="EMBL" id="KAK4310270.1"/>
    </source>
</evidence>
<accession>A0AAE1PN20</accession>
<dbReference type="AlphaFoldDB" id="A0AAE1PN20"/>